<evidence type="ECO:0000256" key="1">
    <source>
        <dbReference type="SAM" id="MobiDB-lite"/>
    </source>
</evidence>
<sequence>MPYDGTKLHEQEGLREVRSSSGQSCWVWDWDKSIWFLDTSRGQRGLTKPVVTNSNDIGDTETDMDETPASELDFSNSDDETTASETDVSNSNDEASINEAWSQIEGRESVCNSNPRTSKRMRDGKNAEHGPVTKHFRGSDPEAPLGKSACHHRCTDWCLQGYTDQEALYAEAWQNFVDTQQAKSTSNDNKVV</sequence>
<organism evidence="2 3">
    <name type="scientific">Paraphaeosphaeria minitans</name>
    <dbReference type="NCBI Taxonomy" id="565426"/>
    <lineage>
        <taxon>Eukaryota</taxon>
        <taxon>Fungi</taxon>
        <taxon>Dikarya</taxon>
        <taxon>Ascomycota</taxon>
        <taxon>Pezizomycotina</taxon>
        <taxon>Dothideomycetes</taxon>
        <taxon>Pleosporomycetidae</taxon>
        <taxon>Pleosporales</taxon>
        <taxon>Massarineae</taxon>
        <taxon>Didymosphaeriaceae</taxon>
        <taxon>Paraphaeosphaeria</taxon>
    </lineage>
</organism>
<keyword evidence="3" id="KW-1185">Reference proteome</keyword>
<dbReference type="AlphaFoldDB" id="A0A9P6KKJ5"/>
<feature type="compositionally biased region" description="Acidic residues" evidence="1">
    <location>
        <begin position="58"/>
        <end position="68"/>
    </location>
</feature>
<dbReference type="EMBL" id="WJXW01000016">
    <property type="protein sequence ID" value="KAF9729686.1"/>
    <property type="molecule type" value="Genomic_DNA"/>
</dbReference>
<proteinExistence type="predicted"/>
<dbReference type="Proteomes" id="UP000756921">
    <property type="component" value="Unassembled WGS sequence"/>
</dbReference>
<gene>
    <name evidence="2" type="ORF">PMIN01_12550</name>
</gene>
<reference evidence="2" key="1">
    <citation type="journal article" date="2020" name="Mol. Plant Microbe Interact.">
        <title>Genome Sequence of the Biocontrol Agent Coniothyrium minitans strain Conio (IMI 134523).</title>
        <authorList>
            <person name="Patel D."/>
            <person name="Shittu T.A."/>
            <person name="Baroncelli R."/>
            <person name="Muthumeenakshi S."/>
            <person name="Osborne T.H."/>
            <person name="Janganan T.K."/>
            <person name="Sreenivasaprasad S."/>
        </authorList>
    </citation>
    <scope>NUCLEOTIDE SEQUENCE</scope>
    <source>
        <strain evidence="2">Conio</strain>
    </source>
</reference>
<comment type="caution">
    <text evidence="2">The sequence shown here is derived from an EMBL/GenBank/DDBJ whole genome shotgun (WGS) entry which is preliminary data.</text>
</comment>
<evidence type="ECO:0000313" key="2">
    <source>
        <dbReference type="EMBL" id="KAF9729686.1"/>
    </source>
</evidence>
<protein>
    <submittedName>
        <fullName evidence="2">Uncharacterized protein</fullName>
    </submittedName>
</protein>
<accession>A0A9P6KKJ5</accession>
<name>A0A9P6KKJ5_9PLEO</name>
<feature type="compositionally biased region" description="Polar residues" evidence="1">
    <location>
        <begin position="83"/>
        <end position="101"/>
    </location>
</feature>
<evidence type="ECO:0000313" key="3">
    <source>
        <dbReference type="Proteomes" id="UP000756921"/>
    </source>
</evidence>
<feature type="region of interest" description="Disordered" evidence="1">
    <location>
        <begin position="45"/>
        <end position="140"/>
    </location>
</feature>